<dbReference type="EMBL" id="JBIAZU010000008">
    <property type="protein sequence ID" value="MFF5295851.1"/>
    <property type="molecule type" value="Genomic_DNA"/>
</dbReference>
<evidence type="ECO:0000313" key="4">
    <source>
        <dbReference type="EMBL" id="MFF5295851.1"/>
    </source>
</evidence>
<dbReference type="Proteomes" id="UP001602245">
    <property type="component" value="Unassembled WGS sequence"/>
</dbReference>
<keyword evidence="5" id="KW-1185">Reference proteome</keyword>
<dbReference type="CDD" id="cd04301">
    <property type="entry name" value="NAT_SF"/>
    <property type="match status" value="1"/>
</dbReference>
<dbReference type="InterPro" id="IPR016181">
    <property type="entry name" value="Acyl_CoA_acyltransferase"/>
</dbReference>
<dbReference type="RefSeq" id="WP_020516051.1">
    <property type="nucleotide sequence ID" value="NZ_JBIAZU010000008.1"/>
</dbReference>
<name>A0ABW6WSP3_9ACTN</name>
<proteinExistence type="predicted"/>
<keyword evidence="2 4" id="KW-0012">Acyltransferase</keyword>
<feature type="domain" description="N-acetyltransferase" evidence="3">
    <location>
        <begin position="1"/>
        <end position="155"/>
    </location>
</feature>
<protein>
    <submittedName>
        <fullName evidence="4">GNAT family N-acetyltransferase</fullName>
        <ecNumber evidence="4">2.3.-.-</ecNumber>
    </submittedName>
</protein>
<organism evidence="4 5">
    <name type="scientific">Paractinoplanes globisporus</name>
    <dbReference type="NCBI Taxonomy" id="113565"/>
    <lineage>
        <taxon>Bacteria</taxon>
        <taxon>Bacillati</taxon>
        <taxon>Actinomycetota</taxon>
        <taxon>Actinomycetes</taxon>
        <taxon>Micromonosporales</taxon>
        <taxon>Micromonosporaceae</taxon>
        <taxon>Paractinoplanes</taxon>
    </lineage>
</organism>
<accession>A0ABW6WSP3</accession>
<dbReference type="Gene3D" id="3.40.630.30">
    <property type="match status" value="1"/>
</dbReference>
<dbReference type="SUPFAM" id="SSF55729">
    <property type="entry name" value="Acyl-CoA N-acyltransferases (Nat)"/>
    <property type="match status" value="1"/>
</dbReference>
<evidence type="ECO:0000259" key="3">
    <source>
        <dbReference type="PROSITE" id="PS51186"/>
    </source>
</evidence>
<dbReference type="InterPro" id="IPR000182">
    <property type="entry name" value="GNAT_dom"/>
</dbReference>
<evidence type="ECO:0000313" key="5">
    <source>
        <dbReference type="Proteomes" id="UP001602245"/>
    </source>
</evidence>
<reference evidence="4 5" key="1">
    <citation type="submission" date="2024-10" db="EMBL/GenBank/DDBJ databases">
        <title>The Natural Products Discovery Center: Release of the First 8490 Sequenced Strains for Exploring Actinobacteria Biosynthetic Diversity.</title>
        <authorList>
            <person name="Kalkreuter E."/>
            <person name="Kautsar S.A."/>
            <person name="Yang D."/>
            <person name="Bader C.D."/>
            <person name="Teijaro C.N."/>
            <person name="Fluegel L."/>
            <person name="Davis C.M."/>
            <person name="Simpson J.R."/>
            <person name="Lauterbach L."/>
            <person name="Steele A.D."/>
            <person name="Gui C."/>
            <person name="Meng S."/>
            <person name="Li G."/>
            <person name="Viehrig K."/>
            <person name="Ye F."/>
            <person name="Su P."/>
            <person name="Kiefer A.F."/>
            <person name="Nichols A."/>
            <person name="Cepeda A.J."/>
            <person name="Yan W."/>
            <person name="Fan B."/>
            <person name="Jiang Y."/>
            <person name="Adhikari A."/>
            <person name="Zheng C.-J."/>
            <person name="Schuster L."/>
            <person name="Cowan T.M."/>
            <person name="Smanski M.J."/>
            <person name="Chevrette M.G."/>
            <person name="De Carvalho L.P.S."/>
            <person name="Shen B."/>
        </authorList>
    </citation>
    <scope>NUCLEOTIDE SEQUENCE [LARGE SCALE GENOMIC DNA]</scope>
    <source>
        <strain evidence="4 5">NPDC000087</strain>
    </source>
</reference>
<comment type="caution">
    <text evidence="4">The sequence shown here is derived from an EMBL/GenBank/DDBJ whole genome shotgun (WGS) entry which is preliminary data.</text>
</comment>
<gene>
    <name evidence="4" type="ORF">ACFY35_41005</name>
</gene>
<dbReference type="PROSITE" id="PS51186">
    <property type="entry name" value="GNAT"/>
    <property type="match status" value="1"/>
</dbReference>
<dbReference type="InterPro" id="IPR050832">
    <property type="entry name" value="Bact_Acetyltransf"/>
</dbReference>
<keyword evidence="1 4" id="KW-0808">Transferase</keyword>
<evidence type="ECO:0000256" key="1">
    <source>
        <dbReference type="ARBA" id="ARBA00022679"/>
    </source>
</evidence>
<dbReference type="GO" id="GO:0016746">
    <property type="term" value="F:acyltransferase activity"/>
    <property type="evidence" value="ECO:0007669"/>
    <property type="project" value="UniProtKB-KW"/>
</dbReference>
<evidence type="ECO:0000256" key="2">
    <source>
        <dbReference type="ARBA" id="ARBA00023315"/>
    </source>
</evidence>
<sequence length="155" mass="17074">MRIRDAAPADIDAIIEIGHRTWPATYGFAGDEYVRNGLDTWWSTEATERTLRDTTVLVAEAESGLIGIGNIDLRGDVPIIWKLYVLPGAQGTGAGTALIEALLAKAPGLPVRLEYVDGNANAARFYQRRGFTELSREPGERPGWPETVWMEHRPA</sequence>
<dbReference type="Pfam" id="PF13508">
    <property type="entry name" value="Acetyltransf_7"/>
    <property type="match status" value="1"/>
</dbReference>
<dbReference type="PANTHER" id="PTHR43877">
    <property type="entry name" value="AMINOALKYLPHOSPHONATE N-ACETYLTRANSFERASE-RELATED-RELATED"/>
    <property type="match status" value="1"/>
</dbReference>
<dbReference type="EC" id="2.3.-.-" evidence="4"/>